<dbReference type="PROSITE" id="PS50893">
    <property type="entry name" value="ABC_TRANSPORTER_2"/>
    <property type="match status" value="1"/>
</dbReference>
<comment type="caution">
    <text evidence="6">The sequence shown here is derived from an EMBL/GenBank/DDBJ whole genome shotgun (WGS) entry which is preliminary data.</text>
</comment>
<proteinExistence type="predicted"/>
<dbReference type="CDD" id="cd03214">
    <property type="entry name" value="ABC_Iron-Siderophores_B12_Hemin"/>
    <property type="match status" value="1"/>
</dbReference>
<evidence type="ECO:0000313" key="6">
    <source>
        <dbReference type="EMBL" id="HGE74508.1"/>
    </source>
</evidence>
<accession>A0A7V3VRY5</accession>
<dbReference type="SMART" id="SM00382">
    <property type="entry name" value="AAA"/>
    <property type="match status" value="1"/>
</dbReference>
<name>A0A7V3VRY5_9BACT</name>
<gene>
    <name evidence="6" type="ORF">ENX73_00070</name>
</gene>
<keyword evidence="4" id="KW-1278">Translocase</keyword>
<keyword evidence="3 6" id="KW-0067">ATP-binding</keyword>
<dbReference type="FunFam" id="3.40.50.300:FF:000134">
    <property type="entry name" value="Iron-enterobactin ABC transporter ATP-binding protein"/>
    <property type="match status" value="1"/>
</dbReference>
<dbReference type="InterPro" id="IPR027417">
    <property type="entry name" value="P-loop_NTPase"/>
</dbReference>
<evidence type="ECO:0000256" key="3">
    <source>
        <dbReference type="ARBA" id="ARBA00022840"/>
    </source>
</evidence>
<dbReference type="PANTHER" id="PTHR42794:SF1">
    <property type="entry name" value="HEMIN IMPORT ATP-BINDING PROTEIN HMUV"/>
    <property type="match status" value="1"/>
</dbReference>
<dbReference type="PANTHER" id="PTHR42794">
    <property type="entry name" value="HEMIN IMPORT ATP-BINDING PROTEIN HMUV"/>
    <property type="match status" value="1"/>
</dbReference>
<reference evidence="6" key="1">
    <citation type="journal article" date="2020" name="mSystems">
        <title>Genome- and Community-Level Interaction Insights into Carbon Utilization and Element Cycling Functions of Hydrothermarchaeota in Hydrothermal Sediment.</title>
        <authorList>
            <person name="Zhou Z."/>
            <person name="Liu Y."/>
            <person name="Xu W."/>
            <person name="Pan J."/>
            <person name="Luo Z.H."/>
            <person name="Li M."/>
        </authorList>
    </citation>
    <scope>NUCLEOTIDE SEQUENCE [LARGE SCALE GENOMIC DNA]</scope>
    <source>
        <strain evidence="6">SpSt-966</strain>
    </source>
</reference>
<dbReference type="InterPro" id="IPR003593">
    <property type="entry name" value="AAA+_ATPase"/>
</dbReference>
<sequence>MSEILRIENLSYSYPGSGRKALNGVNFSVEEGEIVGIIGPNGSGKTTLIKSILNINDYDGSVRIYGKEVKKIPKKALSKTIGVVAQEFLPIYDMKVSEIVEIGRTPYTNLFGDISQLDREHIDRAFEDLSIDHLKDRMFYSLSGGERQIVYTAKVFAQNPKIFLLDEATVHLDIGNTQQLLLKIKERVKKYGATVIATFHDINQASAFSQRIVVMKAGKIHSAGSPEEVLTGKMIEEVYGAECEVVKDPKSGVVNVFMNLEKSCEAIRVI</sequence>
<organism evidence="6">
    <name type="scientific">Mesoaciditoga lauensis</name>
    <dbReference type="NCBI Taxonomy" id="1495039"/>
    <lineage>
        <taxon>Bacteria</taxon>
        <taxon>Thermotogati</taxon>
        <taxon>Thermotogota</taxon>
        <taxon>Thermotogae</taxon>
        <taxon>Mesoaciditogales</taxon>
        <taxon>Mesoaciditogaceae</taxon>
        <taxon>Mesoaciditoga</taxon>
    </lineage>
</organism>
<dbReference type="Pfam" id="PF00005">
    <property type="entry name" value="ABC_tran"/>
    <property type="match status" value="1"/>
</dbReference>
<dbReference type="Gene3D" id="3.40.50.300">
    <property type="entry name" value="P-loop containing nucleotide triphosphate hydrolases"/>
    <property type="match status" value="1"/>
</dbReference>
<protein>
    <submittedName>
        <fullName evidence="6">ABC transporter ATP-binding protein</fullName>
    </submittedName>
</protein>
<keyword evidence="1" id="KW-0813">Transport</keyword>
<dbReference type="EMBL" id="DTPE01000002">
    <property type="protein sequence ID" value="HGE74508.1"/>
    <property type="molecule type" value="Genomic_DNA"/>
</dbReference>
<evidence type="ECO:0000256" key="4">
    <source>
        <dbReference type="ARBA" id="ARBA00022967"/>
    </source>
</evidence>
<evidence type="ECO:0000256" key="1">
    <source>
        <dbReference type="ARBA" id="ARBA00022448"/>
    </source>
</evidence>
<dbReference type="AlphaFoldDB" id="A0A7V3VRY5"/>
<dbReference type="GO" id="GO:0016887">
    <property type="term" value="F:ATP hydrolysis activity"/>
    <property type="evidence" value="ECO:0007669"/>
    <property type="project" value="InterPro"/>
</dbReference>
<evidence type="ECO:0000256" key="2">
    <source>
        <dbReference type="ARBA" id="ARBA00022741"/>
    </source>
</evidence>
<evidence type="ECO:0000259" key="5">
    <source>
        <dbReference type="PROSITE" id="PS50893"/>
    </source>
</evidence>
<dbReference type="GO" id="GO:0005524">
    <property type="term" value="F:ATP binding"/>
    <property type="evidence" value="ECO:0007669"/>
    <property type="project" value="UniProtKB-KW"/>
</dbReference>
<keyword evidence="2" id="KW-0547">Nucleotide-binding</keyword>
<dbReference type="SUPFAM" id="SSF52540">
    <property type="entry name" value="P-loop containing nucleoside triphosphate hydrolases"/>
    <property type="match status" value="1"/>
</dbReference>
<dbReference type="InterPro" id="IPR003439">
    <property type="entry name" value="ABC_transporter-like_ATP-bd"/>
</dbReference>
<feature type="domain" description="ABC transporter" evidence="5">
    <location>
        <begin position="5"/>
        <end position="242"/>
    </location>
</feature>